<protein>
    <submittedName>
        <fullName evidence="2">Uncharacterized protein</fullName>
    </submittedName>
</protein>
<feature type="region of interest" description="Disordered" evidence="1">
    <location>
        <begin position="153"/>
        <end position="175"/>
    </location>
</feature>
<reference evidence="2 3" key="1">
    <citation type="submission" date="2023-02" db="EMBL/GenBank/DDBJ databases">
        <title>Genome sequence of Novosphingobium humi KACC 19094.</title>
        <authorList>
            <person name="Kim S."/>
            <person name="Heo J."/>
            <person name="Kwon S.-W."/>
        </authorList>
    </citation>
    <scope>NUCLEOTIDE SEQUENCE [LARGE SCALE GENOMIC DNA]</scope>
    <source>
        <strain evidence="2 3">KACC 19094</strain>
    </source>
</reference>
<dbReference type="Proteomes" id="UP001218231">
    <property type="component" value="Chromosome"/>
</dbReference>
<evidence type="ECO:0000256" key="1">
    <source>
        <dbReference type="SAM" id="MobiDB-lite"/>
    </source>
</evidence>
<dbReference type="EMBL" id="CP117417">
    <property type="protein sequence ID" value="WCT78655.1"/>
    <property type="molecule type" value="Genomic_DNA"/>
</dbReference>
<accession>A0ABY7U233</accession>
<evidence type="ECO:0000313" key="3">
    <source>
        <dbReference type="Proteomes" id="UP001218231"/>
    </source>
</evidence>
<dbReference type="RefSeq" id="WP_273618965.1">
    <property type="nucleotide sequence ID" value="NZ_CP117417.1"/>
</dbReference>
<organism evidence="2 3">
    <name type="scientific">Novosphingobium humi</name>
    <dbReference type="NCBI Taxonomy" id="2282397"/>
    <lineage>
        <taxon>Bacteria</taxon>
        <taxon>Pseudomonadati</taxon>
        <taxon>Pseudomonadota</taxon>
        <taxon>Alphaproteobacteria</taxon>
        <taxon>Sphingomonadales</taxon>
        <taxon>Sphingomonadaceae</taxon>
        <taxon>Novosphingobium</taxon>
    </lineage>
</organism>
<gene>
    <name evidence="2" type="ORF">PQ457_06745</name>
</gene>
<proteinExistence type="predicted"/>
<sequence length="228" mass="24861">MLSIDFRADLSGMQRALFALGADQVPFASALALTSLARGVADLERDEVKATFESPTEFTQDGFAVRSATKRNLVAFVAARKIAATYLLPYVEGGNRSLISRKGVKKGMIVPKNIAVDGHGNLPVGTLRSLKRRRDVFVGGVRDKHGNIVNGFWQRTGQGPMMPTHGKGGKRKKISQPRGGLKLLIRFEDTTPAPEHFPFYEAARAYVSANAKREFDAAFRRALASSKG</sequence>
<name>A0ABY7U233_9SPHN</name>
<evidence type="ECO:0000313" key="2">
    <source>
        <dbReference type="EMBL" id="WCT78655.1"/>
    </source>
</evidence>
<keyword evidence="3" id="KW-1185">Reference proteome</keyword>